<evidence type="ECO:0000256" key="2">
    <source>
        <dbReference type="SAM" id="Phobius"/>
    </source>
</evidence>
<protein>
    <recommendedName>
        <fullName evidence="3">Ketopantoate reductase C-terminal domain-containing protein</fullName>
    </recommendedName>
</protein>
<evidence type="ECO:0000256" key="1">
    <source>
        <dbReference type="SAM" id="MobiDB-lite"/>
    </source>
</evidence>
<keyword evidence="5" id="KW-1185">Reference proteome</keyword>
<dbReference type="InterPro" id="IPR013328">
    <property type="entry name" value="6PGD_dom2"/>
</dbReference>
<reference evidence="4" key="1">
    <citation type="submission" date="2019-03" db="EMBL/GenBank/DDBJ databases">
        <title>Long read genome sequence of the mycoparasitic Pythium oligandrum ATCC 38472 isolated from sugarbeet rhizosphere.</title>
        <authorList>
            <person name="Gaulin E."/>
        </authorList>
    </citation>
    <scope>NUCLEOTIDE SEQUENCE</scope>
    <source>
        <strain evidence="4">ATCC 38472_TT</strain>
    </source>
</reference>
<dbReference type="InterPro" id="IPR013752">
    <property type="entry name" value="KPA_reductase"/>
</dbReference>
<evidence type="ECO:0000259" key="3">
    <source>
        <dbReference type="Pfam" id="PF08546"/>
    </source>
</evidence>
<dbReference type="AlphaFoldDB" id="A0A8K1C402"/>
<dbReference type="Gene3D" id="3.40.50.720">
    <property type="entry name" value="NAD(P)-binding Rossmann-like Domain"/>
    <property type="match status" value="1"/>
</dbReference>
<evidence type="ECO:0000313" key="4">
    <source>
        <dbReference type="EMBL" id="TMW56106.1"/>
    </source>
</evidence>
<proteinExistence type="predicted"/>
<evidence type="ECO:0000313" key="5">
    <source>
        <dbReference type="Proteomes" id="UP000794436"/>
    </source>
</evidence>
<sequence length="445" mass="49115">MTTATASSSAPAASTRPRVALLHSNDSTLTREGEQLAKYLGLTLASTGFVTKASVVAVDTHGPAHAEDEIESDTAALRADGVVIRQQQLGKTRYEETKDLRVLTECRIWILCLDTDSTMRSIAMLQKRFPAKDAGKNKKAAKRIILCLQSALRELRELEKAFPQDTVLQGGACFHLTINKHGIIYLLSHGCFFLERLPADKTHALFVLDMLEATGIQVLSRKNIQAMKWGHSMLRLFYYLNALTGQSVHDSLRDRACRLVFLELLHELTTLFHIVTTASDFATGSVDDGDQPKRSKKATWTPDCSACSYLSIHAIMILLPLPNIVFNTVVLKLLDLGLTASTTGHSTIAKDIENNRATEFETEFKDVFALAQRRSIPLPALTALQQTLRSTTDAKQGVPKLQAAAMLSTGTFRSTRESRAVSRTFWIKCIVTVLATVLLIAYLRA</sequence>
<accession>A0A8K1C402</accession>
<feature type="domain" description="Ketopantoate reductase C-terminal" evidence="3">
    <location>
        <begin position="223"/>
        <end position="389"/>
    </location>
</feature>
<dbReference type="Pfam" id="PF08546">
    <property type="entry name" value="ApbA_C"/>
    <property type="match status" value="1"/>
</dbReference>
<organism evidence="4 5">
    <name type="scientific">Pythium oligandrum</name>
    <name type="common">Mycoparasitic fungus</name>
    <dbReference type="NCBI Taxonomy" id="41045"/>
    <lineage>
        <taxon>Eukaryota</taxon>
        <taxon>Sar</taxon>
        <taxon>Stramenopiles</taxon>
        <taxon>Oomycota</taxon>
        <taxon>Peronosporomycetes</taxon>
        <taxon>Pythiales</taxon>
        <taxon>Pythiaceae</taxon>
        <taxon>Pythium</taxon>
    </lineage>
</organism>
<keyword evidence="2" id="KW-0812">Transmembrane</keyword>
<gene>
    <name evidence="4" type="ORF">Poli38472_008754</name>
</gene>
<name>A0A8K1C402_PYTOL</name>
<feature type="transmembrane region" description="Helical" evidence="2">
    <location>
        <begin position="425"/>
        <end position="443"/>
    </location>
</feature>
<dbReference type="Proteomes" id="UP000794436">
    <property type="component" value="Unassembled WGS sequence"/>
</dbReference>
<feature type="compositionally biased region" description="Low complexity" evidence="1">
    <location>
        <begin position="1"/>
        <end position="15"/>
    </location>
</feature>
<comment type="caution">
    <text evidence="4">The sequence shown here is derived from an EMBL/GenBank/DDBJ whole genome shotgun (WGS) entry which is preliminary data.</text>
</comment>
<dbReference type="EMBL" id="SPLM01000146">
    <property type="protein sequence ID" value="TMW56106.1"/>
    <property type="molecule type" value="Genomic_DNA"/>
</dbReference>
<keyword evidence="2" id="KW-1133">Transmembrane helix</keyword>
<dbReference type="OrthoDB" id="64577at2759"/>
<feature type="region of interest" description="Disordered" evidence="1">
    <location>
        <begin position="1"/>
        <end position="26"/>
    </location>
</feature>
<dbReference type="Gene3D" id="1.10.1040.10">
    <property type="entry name" value="N-(1-d-carboxylethyl)-l-norvaline Dehydrogenase, domain 2"/>
    <property type="match status" value="1"/>
</dbReference>
<keyword evidence="2" id="KW-0472">Membrane</keyword>